<dbReference type="Pfam" id="PF01520">
    <property type="entry name" value="Amidase_3"/>
    <property type="match status" value="1"/>
</dbReference>
<accession>M1X5Y7</accession>
<feature type="domain" description="MurNAc-LAA" evidence="1">
    <location>
        <begin position="69"/>
        <end position="172"/>
    </location>
</feature>
<dbReference type="SUPFAM" id="SSF47090">
    <property type="entry name" value="PGBD-like"/>
    <property type="match status" value="2"/>
</dbReference>
<dbReference type="SMART" id="SM00646">
    <property type="entry name" value="Ami_3"/>
    <property type="match status" value="1"/>
</dbReference>
<dbReference type="GO" id="GO:0008745">
    <property type="term" value="F:N-acetylmuramoyl-L-alanine amidase activity"/>
    <property type="evidence" value="ECO:0007669"/>
    <property type="project" value="InterPro"/>
</dbReference>
<dbReference type="SUPFAM" id="SSF53187">
    <property type="entry name" value="Zn-dependent exopeptidases"/>
    <property type="match status" value="1"/>
</dbReference>
<keyword evidence="3" id="KW-1185">Reference proteome</keyword>
<proteinExistence type="predicted"/>
<comment type="caution">
    <text evidence="2">The sequence shown here is derived from an EMBL/GenBank/DDBJ whole genome shotgun (WGS) entry which is preliminary data.</text>
</comment>
<dbReference type="GO" id="GO:0009253">
    <property type="term" value="P:peptidoglycan catabolic process"/>
    <property type="evidence" value="ECO:0007669"/>
    <property type="project" value="InterPro"/>
</dbReference>
<dbReference type="InterPro" id="IPR036365">
    <property type="entry name" value="PGBD-like_sf"/>
</dbReference>
<evidence type="ECO:0000313" key="3">
    <source>
        <dbReference type="Proteomes" id="UP000053051"/>
    </source>
</evidence>
<reference evidence="3" key="2">
    <citation type="submission" date="2016-01" db="EMBL/GenBank/DDBJ databases">
        <title>Diatom-associated endosymboitic cyanobacterium lacks core nitrogen metabolism enzymes.</title>
        <authorList>
            <person name="Hilton J.A."/>
            <person name="Foster R.A."/>
            <person name="Tripp H.J."/>
            <person name="Carter B.J."/>
            <person name="Zehr J.P."/>
            <person name="Villareal T.A."/>
        </authorList>
    </citation>
    <scope>NUCLEOTIDE SEQUENCE [LARGE SCALE GENOMIC DNA]</scope>
    <source>
        <strain evidence="3">HH01</strain>
    </source>
</reference>
<protein>
    <submittedName>
        <fullName evidence="2">N-acetylmuramoyl-L-alanine amidase</fullName>
    </submittedName>
</protein>
<dbReference type="InterPro" id="IPR002508">
    <property type="entry name" value="MurNAc-LAA_cat"/>
</dbReference>
<dbReference type="InterPro" id="IPR051922">
    <property type="entry name" value="Bact_Sporulation_Assoc"/>
</dbReference>
<dbReference type="InterPro" id="IPR002477">
    <property type="entry name" value="Peptidoglycan-bd-like"/>
</dbReference>
<dbReference type="Pfam" id="PF01471">
    <property type="entry name" value="PG_binding_1"/>
    <property type="match status" value="2"/>
</dbReference>
<dbReference type="EMBL" id="CAIY01000054">
    <property type="protein sequence ID" value="CCH67696.1"/>
    <property type="molecule type" value="Genomic_DNA"/>
</dbReference>
<dbReference type="Proteomes" id="UP000053051">
    <property type="component" value="Unassembled WGS sequence"/>
</dbReference>
<dbReference type="PANTHER" id="PTHR30032">
    <property type="entry name" value="N-ACETYLMURAMOYL-L-ALANINE AMIDASE-RELATED"/>
    <property type="match status" value="1"/>
</dbReference>
<dbReference type="Gene3D" id="3.40.630.40">
    <property type="entry name" value="Zn-dependent exopeptidases"/>
    <property type="match status" value="1"/>
</dbReference>
<sequence length="320" mass="35593">MKKKSMKFGIDIGHNSPPDTGARGIKFEDQLTSDLGNRIIIKLRDLNHQVIECKPQKSRSITDSLQTRCNIANANKVDLYVSIHFNAFNSLANGTEVFAISSTGRQFGQTVLDEITKLGFFRRGLKNGSHLYVLKKTIMPALLVECCFCDARKDMRIYDPEAMANAIVKGLTGKLPGENEPVIYIPDEEDNPNKNVLRLQRALNRMKFTGQDGKLLVEDGIIDTQTKIAVENFQKVTAIQQTGIVTNITWAAINQILSKRILRRNHAGGVAVRYVQYRLGADNDGIYGPQTEELVKGFQQQNSLAVDGIVGSITWTQLIG</sequence>
<gene>
    <name evidence="2" type="ORF">RINTHH_15410</name>
</gene>
<dbReference type="Gene3D" id="1.10.101.10">
    <property type="entry name" value="PGBD-like superfamily/PGBD"/>
    <property type="match status" value="2"/>
</dbReference>
<dbReference type="InterPro" id="IPR036366">
    <property type="entry name" value="PGBDSf"/>
</dbReference>
<name>M1X5Y7_9NOST</name>
<evidence type="ECO:0000259" key="1">
    <source>
        <dbReference type="SMART" id="SM00646"/>
    </source>
</evidence>
<organism evidence="2 3">
    <name type="scientific">Richelia intracellularis HH01</name>
    <dbReference type="NCBI Taxonomy" id="1165094"/>
    <lineage>
        <taxon>Bacteria</taxon>
        <taxon>Bacillati</taxon>
        <taxon>Cyanobacteriota</taxon>
        <taxon>Cyanophyceae</taxon>
        <taxon>Nostocales</taxon>
        <taxon>Nostocaceae</taxon>
        <taxon>Richelia</taxon>
    </lineage>
</organism>
<dbReference type="CDD" id="cd02696">
    <property type="entry name" value="MurNAc-LAA"/>
    <property type="match status" value="1"/>
</dbReference>
<reference evidence="2 3" key="1">
    <citation type="submission" date="2012-05" db="EMBL/GenBank/DDBJ databases">
        <authorList>
            <person name="Hilton J."/>
        </authorList>
    </citation>
    <scope>NUCLEOTIDE SEQUENCE [LARGE SCALE GENOMIC DNA]</scope>
    <source>
        <strain evidence="2 3">HH01</strain>
    </source>
</reference>
<dbReference type="PANTHER" id="PTHR30032:SF1">
    <property type="entry name" value="N-ACETYLMURAMOYL-L-ALANINE AMIDASE LYTC"/>
    <property type="match status" value="1"/>
</dbReference>
<dbReference type="STRING" id="1165094.RINTHH_15410"/>
<evidence type="ECO:0000313" key="2">
    <source>
        <dbReference type="EMBL" id="CCH67696.1"/>
    </source>
</evidence>
<dbReference type="AlphaFoldDB" id="M1X5Y7"/>